<feature type="compositionally biased region" description="Basic and acidic residues" evidence="1">
    <location>
        <begin position="382"/>
        <end position="391"/>
    </location>
</feature>
<organism evidence="2 3">
    <name type="scientific">Fomitopsis schrenkii</name>
    <name type="common">Brown rot fungus</name>
    <dbReference type="NCBI Taxonomy" id="2126942"/>
    <lineage>
        <taxon>Eukaryota</taxon>
        <taxon>Fungi</taxon>
        <taxon>Dikarya</taxon>
        <taxon>Basidiomycota</taxon>
        <taxon>Agaricomycotina</taxon>
        <taxon>Agaricomycetes</taxon>
        <taxon>Polyporales</taxon>
        <taxon>Fomitopsis</taxon>
    </lineage>
</organism>
<feature type="region of interest" description="Disordered" evidence="1">
    <location>
        <begin position="1"/>
        <end position="38"/>
    </location>
</feature>
<dbReference type="Proteomes" id="UP000015241">
    <property type="component" value="Unassembled WGS sequence"/>
</dbReference>
<feature type="compositionally biased region" description="Basic and acidic residues" evidence="1">
    <location>
        <begin position="477"/>
        <end position="496"/>
    </location>
</feature>
<dbReference type="AlphaFoldDB" id="S8E7X5"/>
<evidence type="ECO:0000313" key="3">
    <source>
        <dbReference type="Proteomes" id="UP000015241"/>
    </source>
</evidence>
<reference evidence="2 3" key="1">
    <citation type="journal article" date="2012" name="Science">
        <title>The Paleozoic origin of enzymatic lignin decomposition reconstructed from 31 fungal genomes.</title>
        <authorList>
            <person name="Floudas D."/>
            <person name="Binder M."/>
            <person name="Riley R."/>
            <person name="Barry K."/>
            <person name="Blanchette R.A."/>
            <person name="Henrissat B."/>
            <person name="Martinez A.T."/>
            <person name="Otillar R."/>
            <person name="Spatafora J.W."/>
            <person name="Yadav J.S."/>
            <person name="Aerts A."/>
            <person name="Benoit I."/>
            <person name="Boyd A."/>
            <person name="Carlson A."/>
            <person name="Copeland A."/>
            <person name="Coutinho P.M."/>
            <person name="de Vries R.P."/>
            <person name="Ferreira P."/>
            <person name="Findley K."/>
            <person name="Foster B."/>
            <person name="Gaskell J."/>
            <person name="Glotzer D."/>
            <person name="Gorecki P."/>
            <person name="Heitman J."/>
            <person name="Hesse C."/>
            <person name="Hori C."/>
            <person name="Igarashi K."/>
            <person name="Jurgens J.A."/>
            <person name="Kallen N."/>
            <person name="Kersten P."/>
            <person name="Kohler A."/>
            <person name="Kuees U."/>
            <person name="Kumar T.K.A."/>
            <person name="Kuo A."/>
            <person name="LaButti K."/>
            <person name="Larrondo L.F."/>
            <person name="Lindquist E."/>
            <person name="Ling A."/>
            <person name="Lombard V."/>
            <person name="Lucas S."/>
            <person name="Lundell T."/>
            <person name="Martin R."/>
            <person name="McLaughlin D.J."/>
            <person name="Morgenstern I."/>
            <person name="Morin E."/>
            <person name="Murat C."/>
            <person name="Nagy L.G."/>
            <person name="Nolan M."/>
            <person name="Ohm R.A."/>
            <person name="Patyshakuliyeva A."/>
            <person name="Rokas A."/>
            <person name="Ruiz-Duenas F.J."/>
            <person name="Sabat G."/>
            <person name="Salamov A."/>
            <person name="Samejima M."/>
            <person name="Schmutz J."/>
            <person name="Slot J.C."/>
            <person name="St John F."/>
            <person name="Stenlid J."/>
            <person name="Sun H."/>
            <person name="Sun S."/>
            <person name="Syed K."/>
            <person name="Tsang A."/>
            <person name="Wiebenga A."/>
            <person name="Young D."/>
            <person name="Pisabarro A."/>
            <person name="Eastwood D.C."/>
            <person name="Martin F."/>
            <person name="Cullen D."/>
            <person name="Grigoriev I.V."/>
            <person name="Hibbett D.S."/>
        </authorList>
    </citation>
    <scope>NUCLEOTIDE SEQUENCE</scope>
    <source>
        <strain evidence="3">FP-58527</strain>
    </source>
</reference>
<feature type="region of interest" description="Disordered" evidence="1">
    <location>
        <begin position="690"/>
        <end position="754"/>
    </location>
</feature>
<dbReference type="InParanoid" id="S8E7X5"/>
<evidence type="ECO:0000313" key="2">
    <source>
        <dbReference type="EMBL" id="EPT00718.1"/>
    </source>
</evidence>
<feature type="compositionally biased region" description="Basic and acidic residues" evidence="1">
    <location>
        <begin position="648"/>
        <end position="662"/>
    </location>
</feature>
<name>S8E7X5_FOMSC</name>
<sequence>MSFFATLSTLQQHSIQPTQDPDKKTTPFSSEPPATSTAAAYLPPTHAATRARQSSLHVCTAVDLSEQPTGMPAHEASVSNTKIDHGGDDGGSMTDAADHRGWPCRAAVSFGVAALCTPSGEDERSPYPDLRPQSCRARLPLDEDTSTETRQSCTRAGMTSTATFTRSPHETELQGANDGRQGFELDASAPKSEQREAKDSGRDQGVLAAGSEWVHGQRGVVRACTWLQDRPVVGGRSNGVLTRASRYQRVEERLTSGILPEASLPRSCQDLDSTPTQPHPAKYENTTALRLCRYVLVGCMGPRVETTLTRGSMDALRGSCGRTADTKLATGDPLAPEAIGAVSSMREAAGPMFQNREPEVEKSAEGVSRGDESARSTIAEDSEQRGCEHARTSIAATGQRDVQRAMREHICETSEGSEGREGDDESRARAGLASYPAQRGCELKSPGSIRIDGAQHETSKTAYGTRKEDTLNVVSSPRERHVETYRKESGGNEPRSRYERRAMDFKGYSCVRSLDELRPENSGEDASGLARRRPVSETGRGRAGLPETRGDAGPGRHDSMLIEEREREASTGRRRRGLGAGCPGYEEQSRAQPKRAEETLTSMEAGRGTPKTSCNAMQSLRDATAVFWTLQDAGATWREGERAQCEAGREHGQRARGRDASDTHLAANPIYPRQGLRRASPQLAHAMRIKPQACPDEGARSPSTRGQRTCRNERGVPIAGQKHDGVDLASVQKGSGTSDEDEQRDGKSKTDQSGLHVQLQQVWTGLWVQLDC</sequence>
<feature type="region of interest" description="Disordered" evidence="1">
    <location>
        <begin position="355"/>
        <end position="402"/>
    </location>
</feature>
<dbReference type="HOGENOM" id="CLU_362096_0_0_1"/>
<accession>S8E7X5</accession>
<gene>
    <name evidence="2" type="ORF">FOMPIDRAFT_102081</name>
</gene>
<feature type="compositionally biased region" description="Basic and acidic residues" evidence="1">
    <location>
        <begin position="192"/>
        <end position="202"/>
    </location>
</feature>
<evidence type="ECO:0000256" key="1">
    <source>
        <dbReference type="SAM" id="MobiDB-lite"/>
    </source>
</evidence>
<feature type="region of interest" description="Disordered" evidence="1">
    <location>
        <begin position="473"/>
        <end position="496"/>
    </location>
</feature>
<protein>
    <submittedName>
        <fullName evidence="2">Uncharacterized protein</fullName>
    </submittedName>
</protein>
<feature type="compositionally biased region" description="Basic and acidic residues" evidence="1">
    <location>
        <begin position="356"/>
        <end position="374"/>
    </location>
</feature>
<proteinExistence type="predicted"/>
<feature type="region of interest" description="Disordered" evidence="1">
    <location>
        <begin position="118"/>
        <end position="203"/>
    </location>
</feature>
<keyword evidence="3" id="KW-1185">Reference proteome</keyword>
<feature type="region of interest" description="Disordered" evidence="1">
    <location>
        <begin position="516"/>
        <end position="613"/>
    </location>
</feature>
<feature type="compositionally biased region" description="Polar residues" evidence="1">
    <location>
        <begin position="148"/>
        <end position="166"/>
    </location>
</feature>
<dbReference type="EMBL" id="KE504147">
    <property type="protein sequence ID" value="EPT00718.1"/>
    <property type="molecule type" value="Genomic_DNA"/>
</dbReference>
<feature type="region of interest" description="Disordered" evidence="1">
    <location>
        <begin position="648"/>
        <end position="675"/>
    </location>
</feature>
<feature type="compositionally biased region" description="Polar residues" evidence="1">
    <location>
        <begin position="1"/>
        <end position="19"/>
    </location>
</feature>
<feature type="compositionally biased region" description="Basic and acidic residues" evidence="1">
    <location>
        <begin position="548"/>
        <end position="571"/>
    </location>
</feature>
<feature type="compositionally biased region" description="Low complexity" evidence="1">
    <location>
        <begin position="26"/>
        <end position="38"/>
    </location>
</feature>